<keyword evidence="3 5" id="KW-0802">TPR repeat</keyword>
<feature type="domain" description="STI1" evidence="7">
    <location>
        <begin position="317"/>
        <end position="356"/>
    </location>
</feature>
<dbReference type="InterPro" id="IPR019734">
    <property type="entry name" value="TPR_rpt"/>
</dbReference>
<dbReference type="Gene3D" id="1.25.40.10">
    <property type="entry name" value="Tetratricopeptide repeat domain"/>
    <property type="match status" value="1"/>
</dbReference>
<dbReference type="InterPro" id="IPR041243">
    <property type="entry name" value="STI1/HOP_DP"/>
</dbReference>
<evidence type="ECO:0000256" key="6">
    <source>
        <dbReference type="SAM" id="MobiDB-lite"/>
    </source>
</evidence>
<keyword evidence="8" id="KW-1185">Reference proteome</keyword>
<comment type="function">
    <text evidence="4">One HIP oligomer binds the ATPase domains of at least two HSC70 molecules dependent on activation of the HSC70 ATPase by HSP40. Stabilizes the ADP state of HSC70 that has a high affinity for substrate protein. Through its own chaperone activity, it may contribute to the interaction of HSC70 with various target proteins.</text>
</comment>
<name>A0ABM1BRM8_LIMPO</name>
<protein>
    <submittedName>
        <fullName evidence="9">Hsc70-interacting protein-like</fullName>
    </submittedName>
</protein>
<dbReference type="GeneID" id="106471283"/>
<dbReference type="PROSITE" id="PS50005">
    <property type="entry name" value="TPR"/>
    <property type="match status" value="1"/>
</dbReference>
<evidence type="ECO:0000259" key="7">
    <source>
        <dbReference type="SMART" id="SM00727"/>
    </source>
</evidence>
<dbReference type="InterPro" id="IPR034649">
    <property type="entry name" value="Hip_N"/>
</dbReference>
<dbReference type="SMART" id="SM00727">
    <property type="entry name" value="STI1"/>
    <property type="match status" value="1"/>
</dbReference>
<evidence type="ECO:0000256" key="4">
    <source>
        <dbReference type="ARBA" id="ARBA00037033"/>
    </source>
</evidence>
<dbReference type="RefSeq" id="XP_013787333.1">
    <property type="nucleotide sequence ID" value="XM_013931879.2"/>
</dbReference>
<proteinExistence type="inferred from homology"/>
<evidence type="ECO:0000313" key="9">
    <source>
        <dbReference type="RefSeq" id="XP_013787333.1"/>
    </source>
</evidence>
<dbReference type="Pfam" id="PF13432">
    <property type="entry name" value="TPR_16"/>
    <property type="match status" value="1"/>
</dbReference>
<dbReference type="CDD" id="cd14438">
    <property type="entry name" value="Hip_N"/>
    <property type="match status" value="1"/>
</dbReference>
<keyword evidence="2" id="KW-0677">Repeat</keyword>
<dbReference type="InterPro" id="IPR011990">
    <property type="entry name" value="TPR-like_helical_dom_sf"/>
</dbReference>
<evidence type="ECO:0000256" key="1">
    <source>
        <dbReference type="ARBA" id="ARBA00009015"/>
    </source>
</evidence>
<evidence type="ECO:0000256" key="2">
    <source>
        <dbReference type="ARBA" id="ARBA00022737"/>
    </source>
</evidence>
<reference evidence="9" key="1">
    <citation type="submission" date="2025-08" db="UniProtKB">
        <authorList>
            <consortium name="RefSeq"/>
        </authorList>
    </citation>
    <scope>IDENTIFICATION</scope>
    <source>
        <tissue evidence="9">Muscle</tissue>
    </source>
</reference>
<dbReference type="SUPFAM" id="SSF48452">
    <property type="entry name" value="TPR-like"/>
    <property type="match status" value="1"/>
</dbReference>
<dbReference type="Pfam" id="PF18253">
    <property type="entry name" value="HipN"/>
    <property type="match status" value="1"/>
</dbReference>
<dbReference type="Pfam" id="PF17830">
    <property type="entry name" value="STI1-HOP_DP"/>
    <property type="match status" value="1"/>
</dbReference>
<feature type="region of interest" description="Disordered" evidence="6">
    <location>
        <begin position="43"/>
        <end position="111"/>
    </location>
</feature>
<gene>
    <name evidence="9" type="primary">LOC106471283</name>
</gene>
<dbReference type="SMART" id="SM00028">
    <property type="entry name" value="TPR"/>
    <property type="match status" value="3"/>
</dbReference>
<feature type="compositionally biased region" description="Gly residues" evidence="6">
    <location>
        <begin position="288"/>
        <end position="309"/>
    </location>
</feature>
<evidence type="ECO:0000256" key="5">
    <source>
        <dbReference type="PROSITE-ProRule" id="PRU00339"/>
    </source>
</evidence>
<dbReference type="PANTHER" id="PTHR45883">
    <property type="entry name" value="HSC70-INTERACTING PROTEIN"/>
    <property type="match status" value="1"/>
</dbReference>
<evidence type="ECO:0000313" key="8">
    <source>
        <dbReference type="Proteomes" id="UP000694941"/>
    </source>
</evidence>
<feature type="compositionally biased region" description="Acidic residues" evidence="6">
    <location>
        <begin position="67"/>
        <end position="91"/>
    </location>
</feature>
<evidence type="ECO:0000256" key="3">
    <source>
        <dbReference type="ARBA" id="ARBA00022803"/>
    </source>
</evidence>
<dbReference type="InterPro" id="IPR006636">
    <property type="entry name" value="STI1_HS-bd"/>
</dbReference>
<feature type="compositionally biased region" description="Basic and acidic residues" evidence="6">
    <location>
        <begin position="248"/>
        <end position="278"/>
    </location>
</feature>
<comment type="similarity">
    <text evidence="1">Belongs to the FAM10 family.</text>
</comment>
<dbReference type="Gene3D" id="6.10.250.3420">
    <property type="match status" value="1"/>
</dbReference>
<organism evidence="8 9">
    <name type="scientific">Limulus polyphemus</name>
    <name type="common">Atlantic horseshoe crab</name>
    <dbReference type="NCBI Taxonomy" id="6850"/>
    <lineage>
        <taxon>Eukaryota</taxon>
        <taxon>Metazoa</taxon>
        <taxon>Ecdysozoa</taxon>
        <taxon>Arthropoda</taxon>
        <taxon>Chelicerata</taxon>
        <taxon>Merostomata</taxon>
        <taxon>Xiphosura</taxon>
        <taxon>Limulidae</taxon>
        <taxon>Limulus</taxon>
    </lineage>
</organism>
<feature type="repeat" description="TPR" evidence="5">
    <location>
        <begin position="156"/>
        <end position="189"/>
    </location>
</feature>
<accession>A0ABM1BRM8</accession>
<dbReference type="Gene3D" id="1.10.260.100">
    <property type="match status" value="1"/>
</dbReference>
<sequence>MAYRFDKEQVNQLQGFIDVCQKHPEVLHTPELSFFSIYLKSLGATIPPPPKPKEESESKSTFGEHPTEEEEAKEPAEEKEEEEEIESDIDLDNTGVIEPDTDEPQPVGDESVEVTEEMMDESNEKRGQAMEAYSEGKYEDAIKLLTEAILKNPHSAVLYAKRASIFVKMEKPNAAIRDCDKALSLNPDQALAYKFRGRAHRLLGNWEKAQLDLATACRIDFSEDANEWLKEVLPNAKKIQEHRRKYERRKEEREIREKKERIRKAKEEREREYEREKQQSQAGNAGPEFGGFPGGFPGVPGGMPSGMGAGIQTLFQDPEILQAFQDPEVAAAFQDISSNPANIGKYQSNPKVASLMKKMAEKMGGGPMPSGM</sequence>
<feature type="region of interest" description="Disordered" evidence="6">
    <location>
        <begin position="242"/>
        <end position="310"/>
    </location>
</feature>
<dbReference type="Proteomes" id="UP000694941">
    <property type="component" value="Unplaced"/>
</dbReference>
<dbReference type="PANTHER" id="PTHR45883:SF2">
    <property type="entry name" value="HSC70-INTERACTING PROTEIN"/>
    <property type="match status" value="1"/>
</dbReference>